<feature type="signal peptide" evidence="1">
    <location>
        <begin position="1"/>
        <end position="31"/>
    </location>
</feature>
<name>A0A2R2MPZ8_LINAN</name>
<dbReference type="InParanoid" id="A0A2R2MPZ8"/>
<accession>A0A2R2MPZ8</accession>
<dbReference type="RefSeq" id="XP_023932316.1">
    <property type="nucleotide sequence ID" value="XM_024076548.1"/>
</dbReference>
<dbReference type="KEGG" id="lak:112042266"/>
<proteinExistence type="predicted"/>
<dbReference type="GeneID" id="112042266"/>
<protein>
    <submittedName>
        <fullName evidence="3">Uncharacterized protein LOC112042266 isoform X1</fullName>
    </submittedName>
</protein>
<dbReference type="AlphaFoldDB" id="A0A2R2MPZ8"/>
<evidence type="ECO:0000256" key="1">
    <source>
        <dbReference type="SAM" id="SignalP"/>
    </source>
</evidence>
<organism evidence="2 3">
    <name type="scientific">Lingula anatina</name>
    <name type="common">Brachiopod</name>
    <name type="synonym">Lingula unguis</name>
    <dbReference type="NCBI Taxonomy" id="7574"/>
    <lineage>
        <taxon>Eukaryota</taxon>
        <taxon>Metazoa</taxon>
        <taxon>Spiralia</taxon>
        <taxon>Lophotrochozoa</taxon>
        <taxon>Brachiopoda</taxon>
        <taxon>Linguliformea</taxon>
        <taxon>Lingulata</taxon>
        <taxon>Lingulida</taxon>
        <taxon>Linguloidea</taxon>
        <taxon>Lingulidae</taxon>
        <taxon>Lingula</taxon>
    </lineage>
</organism>
<keyword evidence="1" id="KW-0732">Signal</keyword>
<keyword evidence="2" id="KW-1185">Reference proteome</keyword>
<dbReference type="Proteomes" id="UP000085678">
    <property type="component" value="Unplaced"/>
</dbReference>
<evidence type="ECO:0000313" key="3">
    <source>
        <dbReference type="RefSeq" id="XP_023932316.1"/>
    </source>
</evidence>
<sequence>MATWTVRSSGVILSVLLCGIMLIHGPLLVASECSTLAGKVLRISFLATACPDGNAPHVQLGYTLPYTGERIYPIKESDFQKIINLSSLIHGMAVISCECCLNTCLRLRDCILCEKHN</sequence>
<gene>
    <name evidence="3" type="primary">LOC112042266</name>
</gene>
<evidence type="ECO:0000313" key="2">
    <source>
        <dbReference type="Proteomes" id="UP000085678"/>
    </source>
</evidence>
<feature type="chain" id="PRO_5015169531" evidence="1">
    <location>
        <begin position="32"/>
        <end position="117"/>
    </location>
</feature>
<reference evidence="3" key="1">
    <citation type="submission" date="2025-08" db="UniProtKB">
        <authorList>
            <consortium name="RefSeq"/>
        </authorList>
    </citation>
    <scope>IDENTIFICATION</scope>
    <source>
        <tissue evidence="3">Gonads</tissue>
    </source>
</reference>